<feature type="compositionally biased region" description="Pro residues" evidence="1">
    <location>
        <begin position="140"/>
        <end position="151"/>
    </location>
</feature>
<protein>
    <recommendedName>
        <fullName evidence="4">DUF833-domain-containing protein</fullName>
    </recommendedName>
</protein>
<dbReference type="Pfam" id="PF05742">
    <property type="entry name" value="TANGO2"/>
    <property type="match status" value="1"/>
</dbReference>
<dbReference type="GO" id="GO:0007030">
    <property type="term" value="P:Golgi organization"/>
    <property type="evidence" value="ECO:0007669"/>
    <property type="project" value="TreeGrafter"/>
</dbReference>
<dbReference type="GO" id="GO:0009306">
    <property type="term" value="P:protein secretion"/>
    <property type="evidence" value="ECO:0007669"/>
    <property type="project" value="TreeGrafter"/>
</dbReference>
<proteinExistence type="predicted"/>
<dbReference type="InterPro" id="IPR008551">
    <property type="entry name" value="TANGO2"/>
</dbReference>
<sequence>MCIVFWTLDHPDYSLIICSNRDEFLSRPTKSAHFHSFNQHEAAENSILSGIDDVGGGTWFGMSRTGRVALLTNITESVATTFSSSRGSLVSSFLLSSSTSPSLDDSQEGHRISLGDQVRELYPRDAKFAGFNMLLLAPTRPSPGPGPPNHPSSPSHPSSTSSPARSDRTGVQYDAYFVTNAGADGAISSRPLTADEKACGGFSNGVDASRDGEGSDWPKVKHGMRDFSDALKHSRNSRNSSSDSLNLETELVDRLFELLAWKSPDPITARVHLRNTVEVVPIPIPISKPIPNPSSTPTPTPIPISLEGETDATQAKDKDRCKDANERADKRTNMNTDKDEDKRYYGTRLATVILIRRDTGNVTFIERDIWKLGRGERGLDRNGDMNVEVERMSVSSESERRFCFELEA</sequence>
<dbReference type="GO" id="GO:0005794">
    <property type="term" value="C:Golgi apparatus"/>
    <property type="evidence" value="ECO:0007669"/>
    <property type="project" value="TreeGrafter"/>
</dbReference>
<keyword evidence="3" id="KW-1185">Reference proteome</keyword>
<evidence type="ECO:0000313" key="2">
    <source>
        <dbReference type="EMBL" id="KIK51607.1"/>
    </source>
</evidence>
<gene>
    <name evidence="2" type="ORF">GYMLUDRAFT_50423</name>
</gene>
<evidence type="ECO:0000256" key="1">
    <source>
        <dbReference type="SAM" id="MobiDB-lite"/>
    </source>
</evidence>
<accession>A0A0D0C1I6</accession>
<dbReference type="PANTHER" id="PTHR17985:SF8">
    <property type="entry name" value="TRANSPORT AND GOLGI ORGANIZATION PROTEIN 2 HOMOLOG"/>
    <property type="match status" value="1"/>
</dbReference>
<dbReference type="OrthoDB" id="191601at2759"/>
<feature type="compositionally biased region" description="Pro residues" evidence="1">
    <location>
        <begin position="288"/>
        <end position="302"/>
    </location>
</feature>
<reference evidence="2 3" key="1">
    <citation type="submission" date="2014-04" db="EMBL/GenBank/DDBJ databases">
        <title>Evolutionary Origins and Diversification of the Mycorrhizal Mutualists.</title>
        <authorList>
            <consortium name="DOE Joint Genome Institute"/>
            <consortium name="Mycorrhizal Genomics Consortium"/>
            <person name="Kohler A."/>
            <person name="Kuo A."/>
            <person name="Nagy L.G."/>
            <person name="Floudas D."/>
            <person name="Copeland A."/>
            <person name="Barry K.W."/>
            <person name="Cichocki N."/>
            <person name="Veneault-Fourrey C."/>
            <person name="LaButti K."/>
            <person name="Lindquist E.A."/>
            <person name="Lipzen A."/>
            <person name="Lundell T."/>
            <person name="Morin E."/>
            <person name="Murat C."/>
            <person name="Riley R."/>
            <person name="Ohm R."/>
            <person name="Sun H."/>
            <person name="Tunlid A."/>
            <person name="Henrissat B."/>
            <person name="Grigoriev I.V."/>
            <person name="Hibbett D.S."/>
            <person name="Martin F."/>
        </authorList>
    </citation>
    <scope>NUCLEOTIDE SEQUENCE [LARGE SCALE GENOMIC DNA]</scope>
    <source>
        <strain evidence="2 3">FD-317 M1</strain>
    </source>
</reference>
<dbReference type="HOGENOM" id="CLU_047037_0_1_1"/>
<feature type="region of interest" description="Disordered" evidence="1">
    <location>
        <begin position="136"/>
        <end position="167"/>
    </location>
</feature>
<dbReference type="PANTHER" id="PTHR17985">
    <property type="entry name" value="SER/THR-RICH PROTEIN T10 IN DGCR REGION"/>
    <property type="match status" value="1"/>
</dbReference>
<feature type="compositionally biased region" description="Basic and acidic residues" evidence="1">
    <location>
        <begin position="314"/>
        <end position="339"/>
    </location>
</feature>
<evidence type="ECO:0008006" key="4">
    <source>
        <dbReference type="Google" id="ProtNLM"/>
    </source>
</evidence>
<feature type="region of interest" description="Disordered" evidence="1">
    <location>
        <begin position="288"/>
        <end position="339"/>
    </location>
</feature>
<evidence type="ECO:0000313" key="3">
    <source>
        <dbReference type="Proteomes" id="UP000053593"/>
    </source>
</evidence>
<dbReference type="Proteomes" id="UP000053593">
    <property type="component" value="Unassembled WGS sequence"/>
</dbReference>
<name>A0A0D0C1I6_9AGAR</name>
<feature type="compositionally biased region" description="Low complexity" evidence="1">
    <location>
        <begin position="152"/>
        <end position="164"/>
    </location>
</feature>
<dbReference type="EMBL" id="KN834859">
    <property type="protein sequence ID" value="KIK51607.1"/>
    <property type="molecule type" value="Genomic_DNA"/>
</dbReference>
<organism evidence="2 3">
    <name type="scientific">Collybiopsis luxurians FD-317 M1</name>
    <dbReference type="NCBI Taxonomy" id="944289"/>
    <lineage>
        <taxon>Eukaryota</taxon>
        <taxon>Fungi</taxon>
        <taxon>Dikarya</taxon>
        <taxon>Basidiomycota</taxon>
        <taxon>Agaricomycotina</taxon>
        <taxon>Agaricomycetes</taxon>
        <taxon>Agaricomycetidae</taxon>
        <taxon>Agaricales</taxon>
        <taxon>Marasmiineae</taxon>
        <taxon>Omphalotaceae</taxon>
        <taxon>Collybiopsis</taxon>
        <taxon>Collybiopsis luxurians</taxon>
    </lineage>
</organism>
<dbReference type="AlphaFoldDB" id="A0A0D0C1I6"/>